<sequence>MLLYMTLKCGRRDVGILAMEFWQAGGGYCWHERKLVEESKLAECFAILENGLPTERDIACFEALKAAWRQFSIIKDQIAQWMLEGEFEKAKQALANHGRERFKQAVDLVVEWMEH</sequence>
<name>A0A0U2VP46_9BACL</name>
<protein>
    <submittedName>
        <fullName evidence="1">Uncharacterized protein</fullName>
    </submittedName>
</protein>
<dbReference type="PATRIC" id="fig|162209.4.peg.982"/>
<keyword evidence="2" id="KW-1185">Reference proteome</keyword>
<dbReference type="AlphaFoldDB" id="A0A0U2VP46"/>
<dbReference type="EMBL" id="CP013652">
    <property type="protein sequence ID" value="ALS21303.1"/>
    <property type="molecule type" value="Genomic_DNA"/>
</dbReference>
<reference evidence="2" key="1">
    <citation type="submission" date="2015-12" db="EMBL/GenBank/DDBJ databases">
        <title>Complete genome sequences of two moderately thermophilic Paenibacillus species.</title>
        <authorList>
            <person name="Butler R.III."/>
            <person name="Wang J."/>
            <person name="Stark B.C."/>
            <person name="Pombert J.-F."/>
        </authorList>
    </citation>
    <scope>NUCLEOTIDE SEQUENCE [LARGE SCALE GENOMIC DNA]</scope>
    <source>
        <strain evidence="2">32O-Y</strain>
    </source>
</reference>
<evidence type="ECO:0000313" key="1">
    <source>
        <dbReference type="EMBL" id="ALS21303.1"/>
    </source>
</evidence>
<accession>A0A0U2VP46</accession>
<reference evidence="1 2" key="2">
    <citation type="journal article" date="2016" name="Genome Announc.">
        <title>Complete Genome Sequences of Two Interactive Moderate Thermophiles, Paenibacillus napthalenovorans 32O-Y and Paenibacillus sp. 32O-W.</title>
        <authorList>
            <person name="Butler R.R.III."/>
            <person name="Wang J."/>
            <person name="Stark B.C."/>
            <person name="Pombert J.F."/>
        </authorList>
    </citation>
    <scope>NUCLEOTIDE SEQUENCE [LARGE SCALE GENOMIC DNA]</scope>
    <source>
        <strain evidence="1 2">32O-Y</strain>
    </source>
</reference>
<dbReference type="STRING" id="162209.IJ22_09210"/>
<organism evidence="1 2">
    <name type="scientific">Paenibacillus naphthalenovorans</name>
    <dbReference type="NCBI Taxonomy" id="162209"/>
    <lineage>
        <taxon>Bacteria</taxon>
        <taxon>Bacillati</taxon>
        <taxon>Bacillota</taxon>
        <taxon>Bacilli</taxon>
        <taxon>Bacillales</taxon>
        <taxon>Paenibacillaceae</taxon>
        <taxon>Paenibacillus</taxon>
    </lineage>
</organism>
<proteinExistence type="predicted"/>
<gene>
    <name evidence="1" type="ORF">IJ22_09210</name>
</gene>
<evidence type="ECO:0000313" key="2">
    <source>
        <dbReference type="Proteomes" id="UP000061660"/>
    </source>
</evidence>
<dbReference type="Proteomes" id="UP000061660">
    <property type="component" value="Chromosome"/>
</dbReference>
<dbReference type="KEGG" id="pnp:IJ22_09210"/>